<organism evidence="1 2">
    <name type="scientific">Paraglaciecola algarum</name>
    <dbReference type="NCBI Taxonomy" id="3050085"/>
    <lineage>
        <taxon>Bacteria</taxon>
        <taxon>Pseudomonadati</taxon>
        <taxon>Pseudomonadota</taxon>
        <taxon>Gammaproteobacteria</taxon>
        <taxon>Alteromonadales</taxon>
        <taxon>Alteromonadaceae</taxon>
        <taxon>Paraglaciecola</taxon>
    </lineage>
</organism>
<name>A0ABS9D870_9ALTE</name>
<keyword evidence="2" id="KW-1185">Reference proteome</keyword>
<dbReference type="Gene3D" id="3.30.70.1290">
    <property type="entry name" value="Transposase IS200-like"/>
    <property type="match status" value="1"/>
</dbReference>
<reference evidence="1 2" key="1">
    <citation type="submission" date="2022-01" db="EMBL/GenBank/DDBJ databases">
        <title>Paraglaciecola sp. G1-23.</title>
        <authorList>
            <person name="Jin M.S."/>
            <person name="Han D.M."/>
            <person name="Kim H.M."/>
            <person name="Jeon C.O."/>
        </authorList>
    </citation>
    <scope>NUCLEOTIDE SEQUENCE [LARGE SCALE GENOMIC DNA]</scope>
    <source>
        <strain evidence="1 2">G1-23</strain>
    </source>
</reference>
<accession>A0ABS9D870</accession>
<dbReference type="Proteomes" id="UP001521137">
    <property type="component" value="Unassembled WGS sequence"/>
</dbReference>
<sequence length="326" mass="37901">MPQPRKNQISLIDTPYYHCVSRCVRRSFLCGIDKFTGNSYEHRRGWVEERLLFLASVFAIDICAYAVMANHTHVVLCVDKELAESWSMKEVIFRWQQLYQGTLLSQKFHRGDKLSRDEWLSLEDTVEVYRQRLYDISWLMSNLNEHIAREANKEDDCTGRFWEGRFKSQALLDETAVLACMAYMDLNPIRAKMESAPETSKYTSIQSRIHSLIKGEQPKTLMRFAGNHRQNMSKGIVYSLIDYCELVDSTGRCIREGKASYIDHHLSPILAKLGLNSEQWLTLTTEFEKHFNIAVGSEHMLQQFKNHTDHQRIRGMAKARALLQNA</sequence>
<dbReference type="EMBL" id="JAKGAS010000003">
    <property type="protein sequence ID" value="MCF2948009.1"/>
    <property type="molecule type" value="Genomic_DNA"/>
</dbReference>
<comment type="caution">
    <text evidence="1">The sequence shown here is derived from an EMBL/GenBank/DDBJ whole genome shotgun (WGS) entry which is preliminary data.</text>
</comment>
<dbReference type="InterPro" id="IPR036515">
    <property type="entry name" value="Transposase_17_sf"/>
</dbReference>
<evidence type="ECO:0000313" key="1">
    <source>
        <dbReference type="EMBL" id="MCF2948009.1"/>
    </source>
</evidence>
<dbReference type="RefSeq" id="WP_235311563.1">
    <property type="nucleotide sequence ID" value="NZ_JAKGAS010000003.1"/>
</dbReference>
<evidence type="ECO:0000313" key="2">
    <source>
        <dbReference type="Proteomes" id="UP001521137"/>
    </source>
</evidence>
<gene>
    <name evidence="1" type="ORF">L0668_07815</name>
</gene>
<dbReference type="PANTHER" id="PTHR34322:SF2">
    <property type="entry name" value="TRANSPOSASE IS200-LIKE DOMAIN-CONTAINING PROTEIN"/>
    <property type="match status" value="1"/>
</dbReference>
<dbReference type="SUPFAM" id="SSF143422">
    <property type="entry name" value="Transposase IS200-like"/>
    <property type="match status" value="1"/>
</dbReference>
<proteinExistence type="predicted"/>
<protein>
    <submittedName>
        <fullName evidence="1">Transposase</fullName>
    </submittedName>
</protein>
<dbReference type="PANTHER" id="PTHR34322">
    <property type="entry name" value="TRANSPOSASE, Y1_TNP DOMAIN-CONTAINING"/>
    <property type="match status" value="1"/>
</dbReference>